<dbReference type="OrthoDB" id="76388at2759"/>
<evidence type="ECO:0000256" key="7">
    <source>
        <dbReference type="ARBA" id="ARBA00023024"/>
    </source>
</evidence>
<dbReference type="Proteomes" id="UP000605846">
    <property type="component" value="Unassembled WGS sequence"/>
</dbReference>
<evidence type="ECO:0000256" key="8">
    <source>
        <dbReference type="ARBA" id="ARBA00023277"/>
    </source>
</evidence>
<comment type="similarity">
    <text evidence="3">Belongs to the glycosyl hydrolase 18 family. Chitinase class V subfamily.</text>
</comment>
<dbReference type="SMART" id="SM00636">
    <property type="entry name" value="Glyco_18"/>
    <property type="match status" value="1"/>
</dbReference>
<dbReference type="GO" id="GO:0006032">
    <property type="term" value="P:chitin catabolic process"/>
    <property type="evidence" value="ECO:0007669"/>
    <property type="project" value="UniProtKB-KW"/>
</dbReference>
<dbReference type="Gene3D" id="3.20.20.80">
    <property type="entry name" value="Glycosidases"/>
    <property type="match status" value="1"/>
</dbReference>
<keyword evidence="5" id="KW-0964">Secreted</keyword>
<dbReference type="InterPro" id="IPR011583">
    <property type="entry name" value="Chitinase_II/V-like_cat"/>
</dbReference>
<dbReference type="Gene3D" id="3.10.50.10">
    <property type="match status" value="1"/>
</dbReference>
<protein>
    <recommendedName>
        <fullName evidence="4">chitinase</fullName>
        <ecNumber evidence="4">3.2.1.14</ecNumber>
    </recommendedName>
</protein>
<name>A0A8H7BXC4_9FUNG</name>
<comment type="caution">
    <text evidence="14">The sequence shown here is derived from an EMBL/GenBank/DDBJ whole genome shotgun (WGS) entry which is preliminary data.</text>
</comment>
<dbReference type="InterPro" id="IPR017853">
    <property type="entry name" value="GH"/>
</dbReference>
<evidence type="ECO:0000259" key="13">
    <source>
        <dbReference type="PROSITE" id="PS51910"/>
    </source>
</evidence>
<feature type="signal peptide" evidence="12">
    <location>
        <begin position="1"/>
        <end position="30"/>
    </location>
</feature>
<dbReference type="FunFam" id="3.20.20.80:FF:000075">
    <property type="entry name" value="Sporulation-specific chitinase"/>
    <property type="match status" value="1"/>
</dbReference>
<evidence type="ECO:0000313" key="14">
    <source>
        <dbReference type="EMBL" id="KAF7729359.1"/>
    </source>
</evidence>
<evidence type="ECO:0000256" key="5">
    <source>
        <dbReference type="ARBA" id="ARBA00022525"/>
    </source>
</evidence>
<dbReference type="PROSITE" id="PS01095">
    <property type="entry name" value="GH18_1"/>
    <property type="match status" value="1"/>
</dbReference>
<keyword evidence="8" id="KW-0119">Carbohydrate metabolism</keyword>
<dbReference type="PANTHER" id="PTHR11177">
    <property type="entry name" value="CHITINASE"/>
    <property type="match status" value="1"/>
</dbReference>
<keyword evidence="10" id="KW-0624">Polysaccharide degradation</keyword>
<dbReference type="CDD" id="cd06548">
    <property type="entry name" value="GH18_chitinase"/>
    <property type="match status" value="1"/>
</dbReference>
<dbReference type="GO" id="GO:0008061">
    <property type="term" value="F:chitin binding"/>
    <property type="evidence" value="ECO:0007669"/>
    <property type="project" value="InterPro"/>
</dbReference>
<evidence type="ECO:0000256" key="2">
    <source>
        <dbReference type="ARBA" id="ARBA00004613"/>
    </source>
</evidence>
<dbReference type="GO" id="GO:0000272">
    <property type="term" value="P:polysaccharide catabolic process"/>
    <property type="evidence" value="ECO:0007669"/>
    <property type="project" value="UniProtKB-KW"/>
</dbReference>
<dbReference type="GO" id="GO:0005576">
    <property type="term" value="C:extracellular region"/>
    <property type="evidence" value="ECO:0007669"/>
    <property type="project" value="UniProtKB-SubCell"/>
</dbReference>
<evidence type="ECO:0000256" key="4">
    <source>
        <dbReference type="ARBA" id="ARBA00012729"/>
    </source>
</evidence>
<proteinExistence type="inferred from homology"/>
<accession>A0A8H7BXC4</accession>
<dbReference type="FunFam" id="3.10.50.10:FF:000005">
    <property type="entry name" value="Endochitinase B1"/>
    <property type="match status" value="1"/>
</dbReference>
<comment type="subcellular location">
    <subcellularLocation>
        <location evidence="2">Secreted</location>
    </subcellularLocation>
</comment>
<dbReference type="InterPro" id="IPR001579">
    <property type="entry name" value="Glyco_hydro_18_chit_AS"/>
</dbReference>
<feature type="chain" id="PRO_5034210751" description="chitinase" evidence="12">
    <location>
        <begin position="31"/>
        <end position="440"/>
    </location>
</feature>
<evidence type="ECO:0000256" key="11">
    <source>
        <dbReference type="RuleBase" id="RU000489"/>
    </source>
</evidence>
<dbReference type="PANTHER" id="PTHR11177:SF317">
    <property type="entry name" value="CHITINASE 12-RELATED"/>
    <property type="match status" value="1"/>
</dbReference>
<keyword evidence="12" id="KW-0732">Signal</keyword>
<evidence type="ECO:0000256" key="3">
    <source>
        <dbReference type="ARBA" id="ARBA00008682"/>
    </source>
</evidence>
<keyword evidence="7" id="KW-0146">Chitin degradation</keyword>
<comment type="catalytic activity">
    <reaction evidence="1">
        <text>Random endo-hydrolysis of N-acetyl-beta-D-glucosaminide (1-&gt;4)-beta-linkages in chitin and chitodextrins.</text>
        <dbReference type="EC" id="3.2.1.14"/>
    </reaction>
</comment>
<feature type="domain" description="GH18" evidence="13">
    <location>
        <begin position="50"/>
        <end position="419"/>
    </location>
</feature>
<keyword evidence="9 11" id="KW-0326">Glycosidase</keyword>
<dbReference type="AlphaFoldDB" id="A0A8H7BXC4"/>
<dbReference type="EMBL" id="JABAYA010000026">
    <property type="protein sequence ID" value="KAF7729359.1"/>
    <property type="molecule type" value="Genomic_DNA"/>
</dbReference>
<evidence type="ECO:0000256" key="1">
    <source>
        <dbReference type="ARBA" id="ARBA00000822"/>
    </source>
</evidence>
<reference evidence="14" key="1">
    <citation type="submission" date="2020-01" db="EMBL/GenBank/DDBJ databases">
        <title>Genome Sequencing of Three Apophysomyces-Like Fungal Strains Confirms a Novel Fungal Genus in the Mucoromycota with divergent Burkholderia-like Endosymbiotic Bacteria.</title>
        <authorList>
            <person name="Stajich J.E."/>
            <person name="Macias A.M."/>
            <person name="Carter-House D."/>
            <person name="Lovett B."/>
            <person name="Kasson L.R."/>
            <person name="Berry K."/>
            <person name="Grigoriev I."/>
            <person name="Chang Y."/>
            <person name="Spatafora J."/>
            <person name="Kasson M.T."/>
        </authorList>
    </citation>
    <scope>NUCLEOTIDE SEQUENCE</scope>
    <source>
        <strain evidence="14">NRRL A-21654</strain>
    </source>
</reference>
<dbReference type="EC" id="3.2.1.14" evidence="4"/>
<keyword evidence="6 11" id="KW-0378">Hydrolase</keyword>
<organism evidence="14 15">
    <name type="scientific">Apophysomyces ossiformis</name>
    <dbReference type="NCBI Taxonomy" id="679940"/>
    <lineage>
        <taxon>Eukaryota</taxon>
        <taxon>Fungi</taxon>
        <taxon>Fungi incertae sedis</taxon>
        <taxon>Mucoromycota</taxon>
        <taxon>Mucoromycotina</taxon>
        <taxon>Mucoromycetes</taxon>
        <taxon>Mucorales</taxon>
        <taxon>Mucorineae</taxon>
        <taxon>Mucoraceae</taxon>
        <taxon>Apophysomyces</taxon>
    </lineage>
</organism>
<dbReference type="GO" id="GO:0008843">
    <property type="term" value="F:endochitinase activity"/>
    <property type="evidence" value="ECO:0007669"/>
    <property type="project" value="UniProtKB-EC"/>
</dbReference>
<sequence length="440" mass="49840">MDRRKILCTAILTPLLVALLLISWFHGANDAPPAGEPIREHPPEDLTPKPIIAGYFVNWGIYDRQHNVVDLEPKKLSHVLYAFANLDEEGNIALSDDWADKDILFDAERTVDHRKELWRENDHDLHGNLRQLYLLKQKYRHLKVSLSVGGWSGSHNFTKVANDPRKRSRFAESAVNHVRNLGLDGIDIDWEFPKDDADAKGYVQLLREVRLALDEYQERVGQSGDPAFLVSVAMPTGPEQMKVLRLQSMEPYVDIFYLMAYDLAGAWDEKTGHQASLYGNNGLNVDQAVKHFLKAAIPPQKIVMGIPAYGRGYLNTDGPDAPFDGVPEGTWEKGSYDYKALPRSGAEEHYDSAMVSSWSYDPKTHEYITYDSPDVVREKCNYIQSLGLGGAMFWELSADIKGEQPRSLVHTVYTSFESKIDQTPNHVHYPESQYDIVKGH</sequence>
<evidence type="ECO:0000256" key="10">
    <source>
        <dbReference type="ARBA" id="ARBA00023326"/>
    </source>
</evidence>
<evidence type="ECO:0000313" key="15">
    <source>
        <dbReference type="Proteomes" id="UP000605846"/>
    </source>
</evidence>
<dbReference type="InterPro" id="IPR029070">
    <property type="entry name" value="Chitinase_insertion_sf"/>
</dbReference>
<dbReference type="PROSITE" id="PS51910">
    <property type="entry name" value="GH18_2"/>
    <property type="match status" value="1"/>
</dbReference>
<evidence type="ECO:0000256" key="6">
    <source>
        <dbReference type="ARBA" id="ARBA00022801"/>
    </source>
</evidence>
<evidence type="ECO:0000256" key="12">
    <source>
        <dbReference type="SAM" id="SignalP"/>
    </source>
</evidence>
<evidence type="ECO:0000256" key="9">
    <source>
        <dbReference type="ARBA" id="ARBA00023295"/>
    </source>
</evidence>
<dbReference type="SUPFAM" id="SSF51445">
    <property type="entry name" value="(Trans)glycosidases"/>
    <property type="match status" value="1"/>
</dbReference>
<gene>
    <name evidence="14" type="ORF">EC973_004615</name>
</gene>
<dbReference type="InterPro" id="IPR001223">
    <property type="entry name" value="Glyco_hydro18_cat"/>
</dbReference>
<keyword evidence="15" id="KW-1185">Reference proteome</keyword>
<dbReference type="SUPFAM" id="SSF54556">
    <property type="entry name" value="Chitinase insertion domain"/>
    <property type="match status" value="1"/>
</dbReference>
<dbReference type="Pfam" id="PF00704">
    <property type="entry name" value="Glyco_hydro_18"/>
    <property type="match status" value="1"/>
</dbReference>
<dbReference type="InterPro" id="IPR050314">
    <property type="entry name" value="Glycosyl_Hydrlase_18"/>
</dbReference>